<dbReference type="AlphaFoldDB" id="A0A2U9IQV4"/>
<evidence type="ECO:0000259" key="1">
    <source>
        <dbReference type="PROSITE" id="PS51186"/>
    </source>
</evidence>
<dbReference type="SUPFAM" id="SSF55729">
    <property type="entry name" value="Acyl-CoA N-acyltransferases (Nat)"/>
    <property type="match status" value="1"/>
</dbReference>
<gene>
    <name evidence="2" type="ORF">DFR86_11005</name>
</gene>
<proteinExistence type="predicted"/>
<reference evidence="2 3" key="1">
    <citation type="submission" date="2018-05" db="EMBL/GenBank/DDBJ databases">
        <title>Complete Genome Sequences of Extremely Thermoacidophilic, Metal-Mobilizing Type-Strain Members of the Archaeal Family Sulfolobaceae: Acidianus brierleyi DSM-1651T, Acidianus sulfidivorans DSM-18786T, Metallosphaera hakonensis DSM-7519T, and Metallosphaera prunae DSM-10039T.</title>
        <authorList>
            <person name="Counts J.A."/>
            <person name="Kelly R.M."/>
        </authorList>
    </citation>
    <scope>NUCLEOTIDE SEQUENCE [LARGE SCALE GENOMIC DNA]</scope>
    <source>
        <strain evidence="2 3">JP7</strain>
    </source>
</reference>
<dbReference type="Proteomes" id="UP000248410">
    <property type="component" value="Chromosome"/>
</dbReference>
<dbReference type="InterPro" id="IPR000182">
    <property type="entry name" value="GNAT_dom"/>
</dbReference>
<accession>A0A2U9IQV4</accession>
<protein>
    <submittedName>
        <fullName evidence="2">GNAT family N-acetyltransferase</fullName>
    </submittedName>
</protein>
<keyword evidence="2" id="KW-0808">Transferase</keyword>
<dbReference type="Gene3D" id="3.40.630.30">
    <property type="match status" value="1"/>
</dbReference>
<dbReference type="PROSITE" id="PS51186">
    <property type="entry name" value="GNAT"/>
    <property type="match status" value="1"/>
</dbReference>
<dbReference type="InterPro" id="IPR050276">
    <property type="entry name" value="MshD_Acetyltransferase"/>
</dbReference>
<evidence type="ECO:0000313" key="2">
    <source>
        <dbReference type="EMBL" id="AWR98347.1"/>
    </source>
</evidence>
<name>A0A2U9IQV4_9CREN</name>
<dbReference type="InterPro" id="IPR016181">
    <property type="entry name" value="Acyl_CoA_acyltransferase"/>
</dbReference>
<organism evidence="2 3">
    <name type="scientific">Acidianus sulfidivorans JP7</name>
    <dbReference type="NCBI Taxonomy" id="619593"/>
    <lineage>
        <taxon>Archaea</taxon>
        <taxon>Thermoproteota</taxon>
        <taxon>Thermoprotei</taxon>
        <taxon>Sulfolobales</taxon>
        <taxon>Sulfolobaceae</taxon>
        <taxon>Acidianus</taxon>
    </lineage>
</organism>
<evidence type="ECO:0000313" key="3">
    <source>
        <dbReference type="Proteomes" id="UP000248410"/>
    </source>
</evidence>
<sequence length="149" mass="17307">MNIKIRKANLDDLEKIFELYNSLSEDDLYLRYFHYYKPTLDEMRNLVRQGDHVTIVAEVDGKIIGEGTLYKDGEFSLVVAEEFRKQGVGTEIVKALINEAKNRKLTTVRFYTLPENIPMIKIGKKLNFKLSIDEDEVYGELKINQEVSL</sequence>
<dbReference type="PANTHER" id="PTHR43617:SF34">
    <property type="entry name" value="PUTATIVE-RELATED"/>
    <property type="match status" value="1"/>
</dbReference>
<dbReference type="EMBL" id="CP029288">
    <property type="protein sequence ID" value="AWR98347.1"/>
    <property type="molecule type" value="Genomic_DNA"/>
</dbReference>
<dbReference type="CDD" id="cd04301">
    <property type="entry name" value="NAT_SF"/>
    <property type="match status" value="1"/>
</dbReference>
<feature type="domain" description="N-acetyltransferase" evidence="1">
    <location>
        <begin position="3"/>
        <end position="146"/>
    </location>
</feature>
<dbReference type="Pfam" id="PF00583">
    <property type="entry name" value="Acetyltransf_1"/>
    <property type="match status" value="1"/>
</dbReference>
<dbReference type="GO" id="GO:0016747">
    <property type="term" value="F:acyltransferase activity, transferring groups other than amino-acyl groups"/>
    <property type="evidence" value="ECO:0007669"/>
    <property type="project" value="InterPro"/>
</dbReference>
<dbReference type="KEGG" id="asul:DFR86_11005"/>
<dbReference type="PANTHER" id="PTHR43617">
    <property type="entry name" value="L-AMINO ACID N-ACETYLTRANSFERASE"/>
    <property type="match status" value="1"/>
</dbReference>
<keyword evidence="3" id="KW-1185">Reference proteome</keyword>